<reference evidence="1" key="1">
    <citation type="submission" date="2020-05" db="EMBL/GenBank/DDBJ databases">
        <title>Large-scale comparative analyses of tick genomes elucidate their genetic diversity and vector capacities.</title>
        <authorList>
            <person name="Jia N."/>
            <person name="Wang J."/>
            <person name="Shi W."/>
            <person name="Du L."/>
            <person name="Sun Y."/>
            <person name="Zhan W."/>
            <person name="Jiang J."/>
            <person name="Wang Q."/>
            <person name="Zhang B."/>
            <person name="Ji P."/>
            <person name="Sakyi L.B."/>
            <person name="Cui X."/>
            <person name="Yuan T."/>
            <person name="Jiang B."/>
            <person name="Yang W."/>
            <person name="Lam T.T.-Y."/>
            <person name="Chang Q."/>
            <person name="Ding S."/>
            <person name="Wang X."/>
            <person name="Zhu J."/>
            <person name="Ruan X."/>
            <person name="Zhao L."/>
            <person name="Wei J."/>
            <person name="Que T."/>
            <person name="Du C."/>
            <person name="Cheng J."/>
            <person name="Dai P."/>
            <person name="Han X."/>
            <person name="Huang E."/>
            <person name="Gao Y."/>
            <person name="Liu J."/>
            <person name="Shao H."/>
            <person name="Ye R."/>
            <person name="Li L."/>
            <person name="Wei W."/>
            <person name="Wang X."/>
            <person name="Wang C."/>
            <person name="Yang T."/>
            <person name="Huo Q."/>
            <person name="Li W."/>
            <person name="Guo W."/>
            <person name="Chen H."/>
            <person name="Zhou L."/>
            <person name="Ni X."/>
            <person name="Tian J."/>
            <person name="Zhou Y."/>
            <person name="Sheng Y."/>
            <person name="Liu T."/>
            <person name="Pan Y."/>
            <person name="Xia L."/>
            <person name="Li J."/>
            <person name="Zhao F."/>
            <person name="Cao W."/>
        </authorList>
    </citation>
    <scope>NUCLEOTIDE SEQUENCE</scope>
    <source>
        <strain evidence="1">Hyas-2018</strain>
    </source>
</reference>
<proteinExistence type="predicted"/>
<dbReference type="Proteomes" id="UP000821845">
    <property type="component" value="Chromosome 11"/>
</dbReference>
<gene>
    <name evidence="1" type="ORF">HPB50_015115</name>
</gene>
<evidence type="ECO:0000313" key="1">
    <source>
        <dbReference type="EMBL" id="KAH6941225.1"/>
    </source>
</evidence>
<protein>
    <submittedName>
        <fullName evidence="1">Uncharacterized protein</fullName>
    </submittedName>
</protein>
<keyword evidence="2" id="KW-1185">Reference proteome</keyword>
<sequence>MEPVTLKVALDAYRSADGADSGDRRLEGLEFLSPEQLFYVAACFTRCVGSATISARRGEALCDAAFRHVDEFADAFGCVAGSPLNPEKKCHLL</sequence>
<organism evidence="1 2">
    <name type="scientific">Hyalomma asiaticum</name>
    <name type="common">Tick</name>
    <dbReference type="NCBI Taxonomy" id="266040"/>
    <lineage>
        <taxon>Eukaryota</taxon>
        <taxon>Metazoa</taxon>
        <taxon>Ecdysozoa</taxon>
        <taxon>Arthropoda</taxon>
        <taxon>Chelicerata</taxon>
        <taxon>Arachnida</taxon>
        <taxon>Acari</taxon>
        <taxon>Parasitiformes</taxon>
        <taxon>Ixodida</taxon>
        <taxon>Ixodoidea</taxon>
        <taxon>Ixodidae</taxon>
        <taxon>Hyalomminae</taxon>
        <taxon>Hyalomma</taxon>
    </lineage>
</organism>
<comment type="caution">
    <text evidence="1">The sequence shown here is derived from an EMBL/GenBank/DDBJ whole genome shotgun (WGS) entry which is preliminary data.</text>
</comment>
<evidence type="ECO:0000313" key="2">
    <source>
        <dbReference type="Proteomes" id="UP000821845"/>
    </source>
</evidence>
<dbReference type="EMBL" id="CM023491">
    <property type="protein sequence ID" value="KAH6941225.1"/>
    <property type="molecule type" value="Genomic_DNA"/>
</dbReference>
<accession>A0ACB7T2R2</accession>
<name>A0ACB7T2R2_HYAAI</name>